<evidence type="ECO:0000313" key="3">
    <source>
        <dbReference type="Proteomes" id="UP000654075"/>
    </source>
</evidence>
<sequence length="777" mass="83673">MILRAPGSVAARSQQSSRRCAAAATPAPILRRSPGASASSRSGPPLPRAGEPVPFLGFAQSARRDVAGLLGQLEGPDWVQRLHALSSVALDLWPSDSPHWRVAGSVVVPPEVSSSKRFAQELADALRVRKSPVTSEESASTFSASQGLGPTARATVIRALCELQGGGLATRSNAHVLLASLVDNKGVTQARKDSGLAYQLSVQELCQCILALSESSVCFSADGWATEDSLKDSPVKDFVAEGAKRLLLVLETLALPELLSLRKALSRCGVDRSGIDEELRQRLLEVAGGAKSRKKKSARGAKLSDAKSDLIALVAGAQALGEVAVLRSQPLRQAMLPDALSPGQAAELLLHALPLEGALTSAHELVVAQATRQIVSGAKTLTPRQLAAAARGALALQARGDEFTIQHASRVLRALWSRVVLRHANFGPTELCDILRAYWWQLQYSRQELALAGTTQTHPVVAELHLGDSSPNTRNAAKEVKATDDLCTKLLRPTLGRLGEMPLKQVAACLTALAPPVRPPDAMSSADRLVLREAVAAAFPAGLASRAARSVPKSPKEEAEDLPAPEGWTEEFWAGEMLSMQLLELLELACGLREAGMGSRVWPLDAVVAEIDQRLRPTDRKAKPPVELSHFLLLRLCRVIDLWHGHEVEEILKHLLSNPEAVKPLPTSYFVAVLSALCDFAVPKELPLRLVSSFLERVERGERSVQPEQWAEILRAISPLDEWPSFERITPRLLQRLVPHLSGLPPPVLATLLVKLAEKPFPREVSGGHSPLELVPS</sequence>
<feature type="region of interest" description="Disordered" evidence="1">
    <location>
        <begin position="1"/>
        <end position="53"/>
    </location>
</feature>
<dbReference type="AlphaFoldDB" id="A0A813EG76"/>
<comment type="caution">
    <text evidence="2">The sequence shown here is derived from an EMBL/GenBank/DDBJ whole genome shotgun (WGS) entry which is preliminary data.</text>
</comment>
<dbReference type="EMBL" id="CAJNNV010010150">
    <property type="protein sequence ID" value="CAE8598258.1"/>
    <property type="molecule type" value="Genomic_DNA"/>
</dbReference>
<dbReference type="OrthoDB" id="464016at2759"/>
<organism evidence="2 3">
    <name type="scientific">Polarella glacialis</name>
    <name type="common">Dinoflagellate</name>
    <dbReference type="NCBI Taxonomy" id="89957"/>
    <lineage>
        <taxon>Eukaryota</taxon>
        <taxon>Sar</taxon>
        <taxon>Alveolata</taxon>
        <taxon>Dinophyceae</taxon>
        <taxon>Suessiales</taxon>
        <taxon>Suessiaceae</taxon>
        <taxon>Polarella</taxon>
    </lineage>
</organism>
<protein>
    <submittedName>
        <fullName evidence="2">Uncharacterized protein</fullName>
    </submittedName>
</protein>
<proteinExistence type="predicted"/>
<reference evidence="2" key="1">
    <citation type="submission" date="2021-02" db="EMBL/GenBank/DDBJ databases">
        <authorList>
            <person name="Dougan E. K."/>
            <person name="Rhodes N."/>
            <person name="Thang M."/>
            <person name="Chan C."/>
        </authorList>
    </citation>
    <scope>NUCLEOTIDE SEQUENCE</scope>
</reference>
<name>A0A813EG76_POLGL</name>
<feature type="non-terminal residue" evidence="2">
    <location>
        <position position="777"/>
    </location>
</feature>
<gene>
    <name evidence="2" type="ORF">PGLA1383_LOCUS16669</name>
</gene>
<evidence type="ECO:0000313" key="2">
    <source>
        <dbReference type="EMBL" id="CAE8598258.1"/>
    </source>
</evidence>
<evidence type="ECO:0000256" key="1">
    <source>
        <dbReference type="SAM" id="MobiDB-lite"/>
    </source>
</evidence>
<dbReference type="Proteomes" id="UP000654075">
    <property type="component" value="Unassembled WGS sequence"/>
</dbReference>
<accession>A0A813EG76</accession>
<feature type="compositionally biased region" description="Low complexity" evidence="1">
    <location>
        <begin position="10"/>
        <end position="43"/>
    </location>
</feature>
<keyword evidence="3" id="KW-1185">Reference proteome</keyword>